<dbReference type="Gene3D" id="1.10.10.10">
    <property type="entry name" value="Winged helix-like DNA-binding domain superfamily/Winged helix DNA-binding domain"/>
    <property type="match status" value="1"/>
</dbReference>
<reference evidence="6 7" key="1">
    <citation type="submission" date="2020-08" db="EMBL/GenBank/DDBJ databases">
        <title>Sequencing the genomes of 1000 actinobacteria strains.</title>
        <authorList>
            <person name="Klenk H.-P."/>
        </authorList>
    </citation>
    <scope>NUCLEOTIDE SEQUENCE [LARGE SCALE GENOMIC DNA]</scope>
    <source>
        <strain evidence="6 7">DSM 19600</strain>
    </source>
</reference>
<dbReference type="PROSITE" id="PS50931">
    <property type="entry name" value="HTH_LYSR"/>
    <property type="match status" value="1"/>
</dbReference>
<evidence type="ECO:0000313" key="6">
    <source>
        <dbReference type="EMBL" id="MBB4139414.1"/>
    </source>
</evidence>
<dbReference type="PANTHER" id="PTHR30537">
    <property type="entry name" value="HTH-TYPE TRANSCRIPTIONAL REGULATOR"/>
    <property type="match status" value="1"/>
</dbReference>
<keyword evidence="3 6" id="KW-0238">DNA-binding</keyword>
<comment type="caution">
    <text evidence="6">The sequence shown here is derived from an EMBL/GenBank/DDBJ whole genome shotgun (WGS) entry which is preliminary data.</text>
</comment>
<dbReference type="SUPFAM" id="SSF46785">
    <property type="entry name" value="Winged helix' DNA-binding domain"/>
    <property type="match status" value="1"/>
</dbReference>
<dbReference type="GO" id="GO:0003700">
    <property type="term" value="F:DNA-binding transcription factor activity"/>
    <property type="evidence" value="ECO:0007669"/>
    <property type="project" value="InterPro"/>
</dbReference>
<proteinExistence type="inferred from homology"/>
<dbReference type="InterPro" id="IPR000847">
    <property type="entry name" value="LysR_HTH_N"/>
</dbReference>
<dbReference type="RefSeq" id="WP_308221556.1">
    <property type="nucleotide sequence ID" value="NZ_BAABCO010000001.1"/>
</dbReference>
<dbReference type="InterPro" id="IPR036388">
    <property type="entry name" value="WH-like_DNA-bd_sf"/>
</dbReference>
<evidence type="ECO:0000313" key="7">
    <source>
        <dbReference type="Proteomes" id="UP000549113"/>
    </source>
</evidence>
<evidence type="ECO:0000256" key="2">
    <source>
        <dbReference type="ARBA" id="ARBA00023015"/>
    </source>
</evidence>
<keyword evidence="2" id="KW-0805">Transcription regulation</keyword>
<evidence type="ECO:0000256" key="1">
    <source>
        <dbReference type="ARBA" id="ARBA00009437"/>
    </source>
</evidence>
<feature type="domain" description="HTH lysR-type" evidence="5">
    <location>
        <begin position="8"/>
        <end position="65"/>
    </location>
</feature>
<evidence type="ECO:0000256" key="4">
    <source>
        <dbReference type="ARBA" id="ARBA00023163"/>
    </source>
</evidence>
<accession>A0AA40VM81</accession>
<protein>
    <submittedName>
        <fullName evidence="6">DNA-binding transcriptional LysR family regulator</fullName>
    </submittedName>
</protein>
<comment type="similarity">
    <text evidence="1">Belongs to the LysR transcriptional regulatory family.</text>
</comment>
<dbReference type="Gene3D" id="3.40.190.290">
    <property type="match status" value="1"/>
</dbReference>
<dbReference type="InterPro" id="IPR005119">
    <property type="entry name" value="LysR_subst-bd"/>
</dbReference>
<evidence type="ECO:0000259" key="5">
    <source>
        <dbReference type="PROSITE" id="PS50931"/>
    </source>
</evidence>
<dbReference type="PANTHER" id="PTHR30537:SF3">
    <property type="entry name" value="TRANSCRIPTIONAL REGULATORY PROTEIN"/>
    <property type="match status" value="1"/>
</dbReference>
<keyword evidence="4" id="KW-0804">Transcription</keyword>
<dbReference type="InterPro" id="IPR036390">
    <property type="entry name" value="WH_DNA-bd_sf"/>
</dbReference>
<dbReference type="GO" id="GO:0006351">
    <property type="term" value="P:DNA-templated transcription"/>
    <property type="evidence" value="ECO:0007669"/>
    <property type="project" value="TreeGrafter"/>
</dbReference>
<evidence type="ECO:0000256" key="3">
    <source>
        <dbReference type="ARBA" id="ARBA00023125"/>
    </source>
</evidence>
<keyword evidence="7" id="KW-1185">Reference proteome</keyword>
<dbReference type="Pfam" id="PF00126">
    <property type="entry name" value="HTH_1"/>
    <property type="match status" value="1"/>
</dbReference>
<dbReference type="AlphaFoldDB" id="A0AA40VM81"/>
<sequence>MPPTPQQPPLDALMTFLAVARLGRYTAAAEVLGVNHSTVSRRIAALEEAMGGRVLVRSAGGWEVTMLGRRAVEVAERIEASMGELVAGDDGNLVRGVVRIAAPEAFTSVFLVPAMARLRERHPDLSIELLAATRRVRQNRSGVDLEIVVGRPQVLRAYATPVCTYELRLYATPQYLARTSTPTSLADLAAHPLVYYVEASLQVDELDRAVQSLPASPPSIRSTSVFAHVEATAAGAGIGVLPDFLGEHDPRLVQVLPGAYSHPLAYWAVARDEGARNVAIAETLAAIARHTRVAQADQRTGSALQMRSR</sequence>
<name>A0AA40VM81_9MICO</name>
<dbReference type="GO" id="GO:0043565">
    <property type="term" value="F:sequence-specific DNA binding"/>
    <property type="evidence" value="ECO:0007669"/>
    <property type="project" value="TreeGrafter"/>
</dbReference>
<dbReference type="SUPFAM" id="SSF53850">
    <property type="entry name" value="Periplasmic binding protein-like II"/>
    <property type="match status" value="1"/>
</dbReference>
<organism evidence="6 7">
    <name type="scientific">Microbacterium invictum</name>
    <dbReference type="NCBI Taxonomy" id="515415"/>
    <lineage>
        <taxon>Bacteria</taxon>
        <taxon>Bacillati</taxon>
        <taxon>Actinomycetota</taxon>
        <taxon>Actinomycetes</taxon>
        <taxon>Micrococcales</taxon>
        <taxon>Microbacteriaceae</taxon>
        <taxon>Microbacterium</taxon>
    </lineage>
</organism>
<dbReference type="Pfam" id="PF03466">
    <property type="entry name" value="LysR_substrate"/>
    <property type="match status" value="1"/>
</dbReference>
<dbReference type="EMBL" id="JACIFH010000001">
    <property type="protein sequence ID" value="MBB4139414.1"/>
    <property type="molecule type" value="Genomic_DNA"/>
</dbReference>
<gene>
    <name evidence="6" type="ORF">BKA10_001208</name>
</gene>
<dbReference type="InterPro" id="IPR058163">
    <property type="entry name" value="LysR-type_TF_proteobact-type"/>
</dbReference>
<dbReference type="Proteomes" id="UP000549113">
    <property type="component" value="Unassembled WGS sequence"/>
</dbReference>